<gene>
    <name evidence="12" type="ORF">BD310DRAFT_373207</name>
</gene>
<sequence>MPERFLDQEGQLRSDILDPQLLVYGYGRRSCPGRHLAQSSLFITIAFLLHTQDILPRLDQFGAPILPKGNMAHRIVSHPEGLEFRVRVRSRQAETLIQSDCAESV</sequence>
<keyword evidence="11" id="KW-0472">Membrane</keyword>
<evidence type="ECO:0000256" key="10">
    <source>
        <dbReference type="ARBA" id="ARBA00023033"/>
    </source>
</evidence>
<dbReference type="InterPro" id="IPR036396">
    <property type="entry name" value="Cyt_P450_sf"/>
</dbReference>
<evidence type="ECO:0000256" key="5">
    <source>
        <dbReference type="ARBA" id="ARBA00022692"/>
    </source>
</evidence>
<keyword evidence="7" id="KW-1133">Transmembrane helix</keyword>
<keyword evidence="4" id="KW-0349">Heme</keyword>
<dbReference type="GO" id="GO:0020037">
    <property type="term" value="F:heme binding"/>
    <property type="evidence" value="ECO:0007669"/>
    <property type="project" value="InterPro"/>
</dbReference>
<dbReference type="InterPro" id="IPR050364">
    <property type="entry name" value="Cytochrome_P450_fung"/>
</dbReference>
<name>A0A4Q9PYX8_9APHY</name>
<evidence type="ECO:0000256" key="3">
    <source>
        <dbReference type="ARBA" id="ARBA00010617"/>
    </source>
</evidence>
<evidence type="ECO:0000313" key="12">
    <source>
        <dbReference type="EMBL" id="TBU59800.1"/>
    </source>
</evidence>
<dbReference type="Pfam" id="PF00067">
    <property type="entry name" value="p450"/>
    <property type="match status" value="1"/>
</dbReference>
<evidence type="ECO:0000256" key="6">
    <source>
        <dbReference type="ARBA" id="ARBA00022723"/>
    </source>
</evidence>
<evidence type="ECO:0000256" key="2">
    <source>
        <dbReference type="ARBA" id="ARBA00004370"/>
    </source>
</evidence>
<dbReference type="GO" id="GO:0005506">
    <property type="term" value="F:iron ion binding"/>
    <property type="evidence" value="ECO:0007669"/>
    <property type="project" value="InterPro"/>
</dbReference>
<proteinExistence type="inferred from homology"/>
<keyword evidence="10" id="KW-0503">Monooxygenase</keyword>
<dbReference type="InterPro" id="IPR001128">
    <property type="entry name" value="Cyt_P450"/>
</dbReference>
<dbReference type="PANTHER" id="PTHR46300">
    <property type="entry name" value="P450, PUTATIVE (EUROFUNG)-RELATED-RELATED"/>
    <property type="match status" value="1"/>
</dbReference>
<dbReference type="PANTHER" id="PTHR46300:SF12">
    <property type="entry name" value="P450, PUTATIVE (EUROFUNG)-RELATED"/>
    <property type="match status" value="1"/>
</dbReference>
<evidence type="ECO:0000256" key="11">
    <source>
        <dbReference type="ARBA" id="ARBA00023136"/>
    </source>
</evidence>
<comment type="similarity">
    <text evidence="3">Belongs to the cytochrome P450 family.</text>
</comment>
<reference evidence="12 13" key="1">
    <citation type="submission" date="2019-01" db="EMBL/GenBank/DDBJ databases">
        <title>Draft genome sequences of three monokaryotic isolates of the white-rot basidiomycete fungus Dichomitus squalens.</title>
        <authorList>
            <consortium name="DOE Joint Genome Institute"/>
            <person name="Lopez S.C."/>
            <person name="Andreopoulos B."/>
            <person name="Pangilinan J."/>
            <person name="Lipzen A."/>
            <person name="Riley R."/>
            <person name="Ahrendt S."/>
            <person name="Ng V."/>
            <person name="Barry K."/>
            <person name="Daum C."/>
            <person name="Grigoriev I.V."/>
            <person name="Hilden K.S."/>
            <person name="Makela M.R."/>
            <person name="de Vries R.P."/>
        </authorList>
    </citation>
    <scope>NUCLEOTIDE SEQUENCE [LARGE SCALE GENOMIC DNA]</scope>
    <source>
        <strain evidence="12 13">CBS 464.89</strain>
    </source>
</reference>
<evidence type="ECO:0000256" key="4">
    <source>
        <dbReference type="ARBA" id="ARBA00022617"/>
    </source>
</evidence>
<evidence type="ECO:0000313" key="13">
    <source>
        <dbReference type="Proteomes" id="UP000292082"/>
    </source>
</evidence>
<accession>A0A4Q9PYX8</accession>
<dbReference type="EMBL" id="ML145110">
    <property type="protein sequence ID" value="TBU59800.1"/>
    <property type="molecule type" value="Genomic_DNA"/>
</dbReference>
<evidence type="ECO:0000256" key="1">
    <source>
        <dbReference type="ARBA" id="ARBA00001971"/>
    </source>
</evidence>
<dbReference type="GO" id="GO:0004497">
    <property type="term" value="F:monooxygenase activity"/>
    <property type="evidence" value="ECO:0007669"/>
    <property type="project" value="UniProtKB-KW"/>
</dbReference>
<evidence type="ECO:0000256" key="9">
    <source>
        <dbReference type="ARBA" id="ARBA00023004"/>
    </source>
</evidence>
<protein>
    <recommendedName>
        <fullName evidence="14">Cytochrome P450</fullName>
    </recommendedName>
</protein>
<dbReference type="SUPFAM" id="SSF48264">
    <property type="entry name" value="Cytochrome P450"/>
    <property type="match status" value="1"/>
</dbReference>
<keyword evidence="5" id="KW-0812">Transmembrane</keyword>
<keyword evidence="9" id="KW-0408">Iron</keyword>
<dbReference type="AlphaFoldDB" id="A0A4Q9PYX8"/>
<evidence type="ECO:0000256" key="7">
    <source>
        <dbReference type="ARBA" id="ARBA00022989"/>
    </source>
</evidence>
<dbReference type="GO" id="GO:0016705">
    <property type="term" value="F:oxidoreductase activity, acting on paired donors, with incorporation or reduction of molecular oxygen"/>
    <property type="evidence" value="ECO:0007669"/>
    <property type="project" value="InterPro"/>
</dbReference>
<dbReference type="Proteomes" id="UP000292082">
    <property type="component" value="Unassembled WGS sequence"/>
</dbReference>
<evidence type="ECO:0008006" key="14">
    <source>
        <dbReference type="Google" id="ProtNLM"/>
    </source>
</evidence>
<dbReference type="GO" id="GO:0016020">
    <property type="term" value="C:membrane"/>
    <property type="evidence" value="ECO:0007669"/>
    <property type="project" value="UniProtKB-SubCell"/>
</dbReference>
<organism evidence="12 13">
    <name type="scientific">Dichomitus squalens</name>
    <dbReference type="NCBI Taxonomy" id="114155"/>
    <lineage>
        <taxon>Eukaryota</taxon>
        <taxon>Fungi</taxon>
        <taxon>Dikarya</taxon>
        <taxon>Basidiomycota</taxon>
        <taxon>Agaricomycotina</taxon>
        <taxon>Agaricomycetes</taxon>
        <taxon>Polyporales</taxon>
        <taxon>Polyporaceae</taxon>
        <taxon>Dichomitus</taxon>
    </lineage>
</organism>
<comment type="cofactor">
    <cofactor evidence="1">
        <name>heme</name>
        <dbReference type="ChEBI" id="CHEBI:30413"/>
    </cofactor>
</comment>
<keyword evidence="8" id="KW-0560">Oxidoreductase</keyword>
<keyword evidence="13" id="KW-1185">Reference proteome</keyword>
<keyword evidence="6" id="KW-0479">Metal-binding</keyword>
<evidence type="ECO:0000256" key="8">
    <source>
        <dbReference type="ARBA" id="ARBA00023002"/>
    </source>
</evidence>
<dbReference type="Gene3D" id="1.10.630.10">
    <property type="entry name" value="Cytochrome P450"/>
    <property type="match status" value="1"/>
</dbReference>
<comment type="subcellular location">
    <subcellularLocation>
        <location evidence="2">Membrane</location>
    </subcellularLocation>
</comment>